<feature type="compositionally biased region" description="Basic and acidic residues" evidence="1">
    <location>
        <begin position="259"/>
        <end position="274"/>
    </location>
</feature>
<keyword evidence="4" id="KW-1185">Reference proteome</keyword>
<protein>
    <submittedName>
        <fullName evidence="3">Uncharacterized protein</fullName>
    </submittedName>
</protein>
<dbReference type="AlphaFoldDB" id="A0A9W7AAU6"/>
<evidence type="ECO:0000313" key="3">
    <source>
        <dbReference type="EMBL" id="GMH64989.1"/>
    </source>
</evidence>
<gene>
    <name evidence="3" type="ORF">TrST_g9672</name>
</gene>
<dbReference type="Proteomes" id="UP001165085">
    <property type="component" value="Unassembled WGS sequence"/>
</dbReference>
<dbReference type="Pfam" id="PF07386">
    <property type="entry name" value="DUF1499"/>
    <property type="match status" value="1"/>
</dbReference>
<feature type="signal peptide" evidence="2">
    <location>
        <begin position="1"/>
        <end position="26"/>
    </location>
</feature>
<keyword evidence="2" id="KW-0732">Signal</keyword>
<dbReference type="InterPro" id="IPR010865">
    <property type="entry name" value="DUF1499"/>
</dbReference>
<dbReference type="OrthoDB" id="448536at2759"/>
<dbReference type="PANTHER" id="PTHR34801">
    <property type="entry name" value="EXPRESSED PROTEIN"/>
    <property type="match status" value="1"/>
</dbReference>
<evidence type="ECO:0000256" key="2">
    <source>
        <dbReference type="SAM" id="SignalP"/>
    </source>
</evidence>
<dbReference type="EMBL" id="BRXY01000098">
    <property type="protein sequence ID" value="GMH64989.1"/>
    <property type="molecule type" value="Genomic_DNA"/>
</dbReference>
<feature type="chain" id="PRO_5040895593" evidence="2">
    <location>
        <begin position="27"/>
        <end position="295"/>
    </location>
</feature>
<dbReference type="PANTHER" id="PTHR34801:SF6">
    <property type="entry name" value="SLL1620 PROTEIN"/>
    <property type="match status" value="1"/>
</dbReference>
<evidence type="ECO:0000313" key="4">
    <source>
        <dbReference type="Proteomes" id="UP001165085"/>
    </source>
</evidence>
<feature type="region of interest" description="Disordered" evidence="1">
    <location>
        <begin position="259"/>
        <end position="295"/>
    </location>
</feature>
<accession>A0A9W7AAU6</accession>
<comment type="caution">
    <text evidence="3">The sequence shown here is derived from an EMBL/GenBank/DDBJ whole genome shotgun (WGS) entry which is preliminary data.</text>
</comment>
<reference evidence="4" key="1">
    <citation type="journal article" date="2023" name="Commun. Biol.">
        <title>Genome analysis of Parmales, the sister group of diatoms, reveals the evolutionary specialization of diatoms from phago-mixotrophs to photoautotrophs.</title>
        <authorList>
            <person name="Ban H."/>
            <person name="Sato S."/>
            <person name="Yoshikawa S."/>
            <person name="Yamada K."/>
            <person name="Nakamura Y."/>
            <person name="Ichinomiya M."/>
            <person name="Sato N."/>
            <person name="Blanc-Mathieu R."/>
            <person name="Endo H."/>
            <person name="Kuwata A."/>
            <person name="Ogata H."/>
        </authorList>
    </citation>
    <scope>NUCLEOTIDE SEQUENCE [LARGE SCALE GENOMIC DNA]</scope>
    <source>
        <strain evidence="4">NIES 3701</strain>
    </source>
</reference>
<sequence length="295" mass="32972">MVLRRASPSTIGIIFIILLVINSSLSLRTTASCTGCGRRNQLGPILALTLTLALSPQTSTAMTTATTIIPPPPPLCSSLESPTPTCLGVIDGLLADCTTKSSCTSSQDDRPGVFSPPWQIEGYAGDPMDKLLVAVEQRKDFKKVLTYDRDLQYLRVEFNDFPAGVSDVEFLKTKNDDTIQFRAASRTLSPTKEKKRIDELRLSLGYTEIPVLRNRRRALIVVESEFDTFGPSSTRDPTIEEERGGYNYRDMDPMTKNWAEGERYDSGQRMKSEFQRFLQSESDDRTRNPTIIKAK</sequence>
<name>A0A9W7AAU6_9STRA</name>
<proteinExistence type="predicted"/>
<evidence type="ECO:0000256" key="1">
    <source>
        <dbReference type="SAM" id="MobiDB-lite"/>
    </source>
</evidence>
<organism evidence="3 4">
    <name type="scientific">Triparma strigata</name>
    <dbReference type="NCBI Taxonomy" id="1606541"/>
    <lineage>
        <taxon>Eukaryota</taxon>
        <taxon>Sar</taxon>
        <taxon>Stramenopiles</taxon>
        <taxon>Ochrophyta</taxon>
        <taxon>Bolidophyceae</taxon>
        <taxon>Parmales</taxon>
        <taxon>Triparmaceae</taxon>
        <taxon>Triparma</taxon>
    </lineage>
</organism>